<organism evidence="5">
    <name type="scientific">hydrothermal vent metagenome</name>
    <dbReference type="NCBI Taxonomy" id="652676"/>
    <lineage>
        <taxon>unclassified sequences</taxon>
        <taxon>metagenomes</taxon>
        <taxon>ecological metagenomes</taxon>
    </lineage>
</organism>
<dbReference type="AlphaFoldDB" id="A0A3B0UWA1"/>
<keyword evidence="3" id="KW-0687">Ribonucleoprotein</keyword>
<accession>A0A3B0UWA1</accession>
<gene>
    <name evidence="5" type="ORF">MNBD_ALPHA11-2278</name>
</gene>
<dbReference type="GO" id="GO:0006412">
    <property type="term" value="P:translation"/>
    <property type="evidence" value="ECO:0007669"/>
    <property type="project" value="InterPro"/>
</dbReference>
<dbReference type="PRINTS" id="PR00395">
    <property type="entry name" value="RIBOSOMALS2"/>
</dbReference>
<keyword evidence="2 5" id="KW-0689">Ribosomal protein</keyword>
<dbReference type="InterPro" id="IPR023591">
    <property type="entry name" value="Ribosomal_uS2_flav_dom_sf"/>
</dbReference>
<comment type="similarity">
    <text evidence="1">Belongs to the universal ribosomal protein uS2 family.</text>
</comment>
<name>A0A3B0UWA1_9ZZZZ</name>
<dbReference type="FunFam" id="1.10.287.610:FF:000001">
    <property type="entry name" value="30S ribosomal protein S2"/>
    <property type="match status" value="1"/>
</dbReference>
<evidence type="ECO:0000256" key="3">
    <source>
        <dbReference type="ARBA" id="ARBA00023274"/>
    </source>
</evidence>
<reference evidence="5" key="1">
    <citation type="submission" date="2018-06" db="EMBL/GenBank/DDBJ databases">
        <authorList>
            <person name="Zhirakovskaya E."/>
        </authorList>
    </citation>
    <scope>NUCLEOTIDE SEQUENCE</scope>
</reference>
<dbReference type="Gene3D" id="3.40.50.10490">
    <property type="entry name" value="Glucose-6-phosphate isomerase like protein, domain 1"/>
    <property type="match status" value="1"/>
</dbReference>
<proteinExistence type="inferred from homology"/>
<dbReference type="InterPro" id="IPR005706">
    <property type="entry name" value="Ribosomal_uS2_bac/mit/plastid"/>
</dbReference>
<dbReference type="InterPro" id="IPR001865">
    <property type="entry name" value="Ribosomal_uS2"/>
</dbReference>
<evidence type="ECO:0000313" key="5">
    <source>
        <dbReference type="EMBL" id="VAW24314.1"/>
    </source>
</evidence>
<dbReference type="PANTHER" id="PTHR12534:SF0">
    <property type="entry name" value="SMALL RIBOSOMAL SUBUNIT PROTEIN US2M"/>
    <property type="match status" value="1"/>
</dbReference>
<feature type="region of interest" description="Disordered" evidence="4">
    <location>
        <begin position="252"/>
        <end position="301"/>
    </location>
</feature>
<dbReference type="Gene3D" id="1.10.287.610">
    <property type="entry name" value="Helix hairpin bin"/>
    <property type="match status" value="1"/>
</dbReference>
<protein>
    <submittedName>
        <fullName evidence="5">SSU ribosomal protein S2p (SAe)</fullName>
    </submittedName>
</protein>
<dbReference type="NCBIfam" id="TIGR01011">
    <property type="entry name" value="rpsB_bact"/>
    <property type="match status" value="1"/>
</dbReference>
<evidence type="ECO:0000256" key="4">
    <source>
        <dbReference type="SAM" id="MobiDB-lite"/>
    </source>
</evidence>
<dbReference type="InterPro" id="IPR018130">
    <property type="entry name" value="Ribosomal_uS2_CS"/>
</dbReference>
<dbReference type="Gene3D" id="1.10.150.20">
    <property type="entry name" value="5' to 3' exonuclease, C-terminal subdomain"/>
    <property type="match status" value="1"/>
</dbReference>
<dbReference type="GO" id="GO:0022627">
    <property type="term" value="C:cytosolic small ribosomal subunit"/>
    <property type="evidence" value="ECO:0007669"/>
    <property type="project" value="TreeGrafter"/>
</dbReference>
<dbReference type="Pfam" id="PF00318">
    <property type="entry name" value="Ribosomal_S2"/>
    <property type="match status" value="1"/>
</dbReference>
<dbReference type="PANTHER" id="PTHR12534">
    <property type="entry name" value="30S RIBOSOMAL PROTEIN S2 PROKARYOTIC AND ORGANELLAR"/>
    <property type="match status" value="1"/>
</dbReference>
<dbReference type="CDD" id="cd01425">
    <property type="entry name" value="RPS2"/>
    <property type="match status" value="1"/>
</dbReference>
<dbReference type="SUPFAM" id="SSF52313">
    <property type="entry name" value="Ribosomal protein S2"/>
    <property type="match status" value="1"/>
</dbReference>
<dbReference type="HAMAP" id="MF_00291_B">
    <property type="entry name" value="Ribosomal_uS2_B"/>
    <property type="match status" value="1"/>
</dbReference>
<sequence>MALPDFSIRQLLEAGVHFGHQKHRWNPKMERFIFGTRNNIHIMDLSQTVPLLYQALQLVSDVVADGGRVLFVGTKRQAAPIVADAAQRSAQYYVNSRWLGGMLTNWQTISKSISRLRELEAQEAEGVQGLTKKELLQLSREKARLDRDLGGIKDMGNVPSVLFVIDTNKEAIAITEARRLGIPVVAVIDSNSNPDDADLPIPGNDDAARAIELYCDLIAKAALDGIARSSVDHGADLGAKVTAPVEPVVAPPAAKEVEAPKAETPKVEKAEPVEAAPAQSDASDKPMFTAPAGDPDDLKKISGVGPVIEKKLHALGITKYSQVADFSKDDIEKVDLELNFKGRIDRDNWLEQAAQLAKG</sequence>
<evidence type="ECO:0000256" key="1">
    <source>
        <dbReference type="ARBA" id="ARBA00006242"/>
    </source>
</evidence>
<evidence type="ECO:0000256" key="2">
    <source>
        <dbReference type="ARBA" id="ARBA00022980"/>
    </source>
</evidence>
<dbReference type="PROSITE" id="PS00962">
    <property type="entry name" value="RIBOSOMAL_S2_1"/>
    <property type="match status" value="1"/>
</dbReference>
<dbReference type="GO" id="GO:0003735">
    <property type="term" value="F:structural constituent of ribosome"/>
    <property type="evidence" value="ECO:0007669"/>
    <property type="project" value="InterPro"/>
</dbReference>
<dbReference type="EMBL" id="UOEQ01000523">
    <property type="protein sequence ID" value="VAW24314.1"/>
    <property type="molecule type" value="Genomic_DNA"/>
</dbReference>
<dbReference type="PROSITE" id="PS00963">
    <property type="entry name" value="RIBOSOMAL_S2_2"/>
    <property type="match status" value="1"/>
</dbReference>
<feature type="compositionally biased region" description="Basic and acidic residues" evidence="4">
    <location>
        <begin position="255"/>
        <end position="272"/>
    </location>
</feature>